<dbReference type="EMBL" id="ML179420">
    <property type="protein sequence ID" value="THU88158.1"/>
    <property type="molecule type" value="Genomic_DNA"/>
</dbReference>
<accession>A0A4S8LHV2</accession>
<reference evidence="2 3" key="1">
    <citation type="journal article" date="2019" name="Nat. Ecol. Evol.">
        <title>Megaphylogeny resolves global patterns of mushroom evolution.</title>
        <authorList>
            <person name="Varga T."/>
            <person name="Krizsan K."/>
            <person name="Foldi C."/>
            <person name="Dima B."/>
            <person name="Sanchez-Garcia M."/>
            <person name="Sanchez-Ramirez S."/>
            <person name="Szollosi G.J."/>
            <person name="Szarkandi J.G."/>
            <person name="Papp V."/>
            <person name="Albert L."/>
            <person name="Andreopoulos W."/>
            <person name="Angelini C."/>
            <person name="Antonin V."/>
            <person name="Barry K.W."/>
            <person name="Bougher N.L."/>
            <person name="Buchanan P."/>
            <person name="Buyck B."/>
            <person name="Bense V."/>
            <person name="Catcheside P."/>
            <person name="Chovatia M."/>
            <person name="Cooper J."/>
            <person name="Damon W."/>
            <person name="Desjardin D."/>
            <person name="Finy P."/>
            <person name="Geml J."/>
            <person name="Haridas S."/>
            <person name="Hughes K."/>
            <person name="Justo A."/>
            <person name="Karasinski D."/>
            <person name="Kautmanova I."/>
            <person name="Kiss B."/>
            <person name="Kocsube S."/>
            <person name="Kotiranta H."/>
            <person name="LaButti K.M."/>
            <person name="Lechner B.E."/>
            <person name="Liimatainen K."/>
            <person name="Lipzen A."/>
            <person name="Lukacs Z."/>
            <person name="Mihaltcheva S."/>
            <person name="Morgado L.N."/>
            <person name="Niskanen T."/>
            <person name="Noordeloos M.E."/>
            <person name="Ohm R.A."/>
            <person name="Ortiz-Santana B."/>
            <person name="Ovrebo C."/>
            <person name="Racz N."/>
            <person name="Riley R."/>
            <person name="Savchenko A."/>
            <person name="Shiryaev A."/>
            <person name="Soop K."/>
            <person name="Spirin V."/>
            <person name="Szebenyi C."/>
            <person name="Tomsovsky M."/>
            <person name="Tulloss R.E."/>
            <person name="Uehling J."/>
            <person name="Grigoriev I.V."/>
            <person name="Vagvolgyi C."/>
            <person name="Papp T."/>
            <person name="Martin F.M."/>
            <person name="Miettinen O."/>
            <person name="Hibbett D.S."/>
            <person name="Nagy L.G."/>
        </authorList>
    </citation>
    <scope>NUCLEOTIDE SEQUENCE [LARGE SCALE GENOMIC DNA]</scope>
    <source>
        <strain evidence="2 3">CBS 962.96</strain>
    </source>
</reference>
<proteinExistence type="predicted"/>
<dbReference type="Proteomes" id="UP000297245">
    <property type="component" value="Unassembled WGS sequence"/>
</dbReference>
<name>A0A4S8LHV2_DENBC</name>
<sequence length="223" mass="23911">MSLTGACSHPGCTCPGHTYIDWVTNPQVVQTTSTHPDNDICVVGEQLCARFCPQSISVDYGFTATDLCVCFHRQSEHAFNSTPASQSISLPSVSLHPAVPNMVPSIVPQPSPIAPFVSAMQATPGISTAALELATAQRNRSCQTSLPQNNPVVAQRSGTIPVQHQRIIHPRCFPTTLSRGSLLLFDVDVVLVPQDHLLGNRTTLSGTSSPEFPGHTEFLSRNS</sequence>
<evidence type="ECO:0000256" key="1">
    <source>
        <dbReference type="SAM" id="MobiDB-lite"/>
    </source>
</evidence>
<dbReference type="AlphaFoldDB" id="A0A4S8LHV2"/>
<evidence type="ECO:0000313" key="3">
    <source>
        <dbReference type="Proteomes" id="UP000297245"/>
    </source>
</evidence>
<protein>
    <submittedName>
        <fullName evidence="2">Uncharacterized protein</fullName>
    </submittedName>
</protein>
<gene>
    <name evidence="2" type="ORF">K435DRAFT_866572</name>
</gene>
<keyword evidence="3" id="KW-1185">Reference proteome</keyword>
<evidence type="ECO:0000313" key="2">
    <source>
        <dbReference type="EMBL" id="THU88158.1"/>
    </source>
</evidence>
<feature type="compositionally biased region" description="Polar residues" evidence="1">
    <location>
        <begin position="201"/>
        <end position="210"/>
    </location>
</feature>
<organism evidence="2 3">
    <name type="scientific">Dendrothele bispora (strain CBS 962.96)</name>
    <dbReference type="NCBI Taxonomy" id="1314807"/>
    <lineage>
        <taxon>Eukaryota</taxon>
        <taxon>Fungi</taxon>
        <taxon>Dikarya</taxon>
        <taxon>Basidiomycota</taxon>
        <taxon>Agaricomycotina</taxon>
        <taxon>Agaricomycetes</taxon>
        <taxon>Agaricomycetidae</taxon>
        <taxon>Agaricales</taxon>
        <taxon>Agaricales incertae sedis</taxon>
        <taxon>Dendrothele</taxon>
    </lineage>
</organism>
<feature type="region of interest" description="Disordered" evidence="1">
    <location>
        <begin position="201"/>
        <end position="223"/>
    </location>
</feature>